<name>A0A009I9Y4_ACIB9</name>
<evidence type="ECO:0000313" key="1">
    <source>
        <dbReference type="EMBL" id="EXB07221.1"/>
    </source>
</evidence>
<evidence type="ECO:0000313" key="2">
    <source>
        <dbReference type="Proteomes" id="UP000020595"/>
    </source>
</evidence>
<proteinExistence type="predicted"/>
<reference evidence="1 2" key="1">
    <citation type="submission" date="2014-02" db="EMBL/GenBank/DDBJ databases">
        <title>Comparative genomics and transcriptomics to identify genetic mechanisms underlying the emergence of carbapenem resistant Acinetobacter baumannii (CRAb).</title>
        <authorList>
            <person name="Harris A.D."/>
            <person name="Johnson K.J."/>
            <person name="George J."/>
            <person name="Shefchek K."/>
            <person name="Daugherty S.C."/>
            <person name="Parankush S."/>
            <person name="Sadzewicz L."/>
            <person name="Tallon L."/>
            <person name="Sengamalay N."/>
            <person name="Hazen T.H."/>
            <person name="Rasko D.A."/>
        </authorList>
    </citation>
    <scope>NUCLEOTIDE SEQUENCE [LARGE SCALE GENOMIC DNA]</scope>
    <source>
        <strain evidence="1 2">1295743</strain>
    </source>
</reference>
<accession>A0A009I9Y4</accession>
<dbReference type="EMBL" id="JEWH01000004">
    <property type="protein sequence ID" value="EXB07221.1"/>
    <property type="molecule type" value="Genomic_DNA"/>
</dbReference>
<protein>
    <submittedName>
        <fullName evidence="1">Uncharacterized protein</fullName>
    </submittedName>
</protein>
<dbReference type="AlphaFoldDB" id="A0A009I9Y4"/>
<dbReference type="PATRIC" id="fig|1310613.3.peg.581"/>
<organism evidence="1 2">
    <name type="scientific">Acinetobacter baumannii (strain 1295743)</name>
    <dbReference type="NCBI Taxonomy" id="1310613"/>
    <lineage>
        <taxon>Bacteria</taxon>
        <taxon>Pseudomonadati</taxon>
        <taxon>Pseudomonadota</taxon>
        <taxon>Gammaproteobacteria</taxon>
        <taxon>Moraxellales</taxon>
        <taxon>Moraxellaceae</taxon>
        <taxon>Acinetobacter</taxon>
        <taxon>Acinetobacter calcoaceticus/baumannii complex</taxon>
    </lineage>
</organism>
<sequence>MEDGRGFNFRFKKQYGMVTRELVGNSLAQTLGKEFEEQLKS</sequence>
<comment type="caution">
    <text evidence="1">The sequence shown here is derived from an EMBL/GenBank/DDBJ whole genome shotgun (WGS) entry which is preliminary data.</text>
</comment>
<dbReference type="Proteomes" id="UP000020595">
    <property type="component" value="Unassembled WGS sequence"/>
</dbReference>
<gene>
    <name evidence="1" type="ORF">J512_0607</name>
</gene>